<organism evidence="1 2">
    <name type="scientific">Zhihengliuella flava</name>
    <dbReference type="NCBI Taxonomy" id="1285193"/>
    <lineage>
        <taxon>Bacteria</taxon>
        <taxon>Bacillati</taxon>
        <taxon>Actinomycetota</taxon>
        <taxon>Actinomycetes</taxon>
        <taxon>Micrococcales</taxon>
        <taxon>Micrococcaceae</taxon>
        <taxon>Zhihengliuella</taxon>
    </lineage>
</organism>
<keyword evidence="2" id="KW-1185">Reference proteome</keyword>
<protein>
    <recommendedName>
        <fullName evidence="3">Terminase</fullName>
    </recommendedName>
</protein>
<sequence length="507" mass="56301">MLKGSQIPRVCIAPRPAKSSLSDAVDAIELAAGYGLEADPWQQTVLKSWMRRTCHDKWAATIWGLSVPRQNGKNGALEVFELFAMAILGLKILHTAHEVKTARKAFRRLKQFFGETKNDKNATYPELNALVKEIRNTNGQEAIELHNGGLVEFVARSKGSGRGYTSDVLVLDEAQDLQEAELQALKPAISSAPSGQPVTIYMGTPPEGLEEKGEPFVRIRSSALKGKSKRTAYLEWSPAGDIDKMKPDEMARFAADKANWAEANPALGIRMFEDTIDDELTSFSAASFLRERLNMWPQSRDGSKAFSMESWNELLLEEVPVDWPLAAIGLDMNPERTRVTMAAAVFAPDDCFHLELIDDVSTDDQPVDLSTMSERQIADWLWRRCKKRVPIVMDAFSPIRSLEASLKRKGMRVYVLGAAEFSQACGMLDDSVHRFRSISHFGQEQLDDSIEGTTKEKFGKAGAFKFNRTDFSVDLTPTMATTCALFGAKKFGRRPAARKKTRGAIAA</sequence>
<dbReference type="AlphaFoldDB" id="A0A931D2L8"/>
<gene>
    <name evidence="1" type="ORF">IW252_000016</name>
</gene>
<name>A0A931D2L8_9MICC</name>
<dbReference type="Gene3D" id="3.40.50.300">
    <property type="entry name" value="P-loop containing nucleotide triphosphate hydrolases"/>
    <property type="match status" value="1"/>
</dbReference>
<comment type="caution">
    <text evidence="1">The sequence shown here is derived from an EMBL/GenBank/DDBJ whole genome shotgun (WGS) entry which is preliminary data.</text>
</comment>
<evidence type="ECO:0008006" key="3">
    <source>
        <dbReference type="Google" id="ProtNLM"/>
    </source>
</evidence>
<dbReference type="RefSeq" id="WP_196834708.1">
    <property type="nucleotide sequence ID" value="NZ_JADOTZ010000001.1"/>
</dbReference>
<dbReference type="Proteomes" id="UP000625033">
    <property type="component" value="Unassembled WGS sequence"/>
</dbReference>
<evidence type="ECO:0000313" key="1">
    <source>
        <dbReference type="EMBL" id="MBG6083249.1"/>
    </source>
</evidence>
<accession>A0A931D2L8</accession>
<dbReference type="InterPro" id="IPR027417">
    <property type="entry name" value="P-loop_NTPase"/>
</dbReference>
<reference evidence="1" key="1">
    <citation type="submission" date="2020-11" db="EMBL/GenBank/DDBJ databases">
        <title>Sequencing the genomes of 1000 actinobacteria strains.</title>
        <authorList>
            <person name="Klenk H.-P."/>
        </authorList>
    </citation>
    <scope>NUCLEOTIDE SEQUENCE</scope>
    <source>
        <strain evidence="1">DSM 26152</strain>
    </source>
</reference>
<proteinExistence type="predicted"/>
<evidence type="ECO:0000313" key="2">
    <source>
        <dbReference type="Proteomes" id="UP000625033"/>
    </source>
</evidence>
<dbReference type="EMBL" id="JADOTZ010000001">
    <property type="protein sequence ID" value="MBG6083249.1"/>
    <property type="molecule type" value="Genomic_DNA"/>
</dbReference>